<dbReference type="EMBL" id="BK015290">
    <property type="protein sequence ID" value="DAD99666.1"/>
    <property type="molecule type" value="Genomic_DNA"/>
</dbReference>
<protein>
    <submittedName>
        <fullName evidence="1">Uncharacterized protein</fullName>
    </submittedName>
</protein>
<sequence length="34" mass="4020">MILKGNFNGGAISIRRYYQKGEKELMSWQDQTKQ</sequence>
<name>A0A8S5NZM9_9CAUD</name>
<accession>A0A8S5NZM9</accession>
<proteinExistence type="predicted"/>
<evidence type="ECO:0000313" key="1">
    <source>
        <dbReference type="EMBL" id="DAD99666.1"/>
    </source>
</evidence>
<reference evidence="1" key="1">
    <citation type="journal article" date="2021" name="Proc. Natl. Acad. Sci. U.S.A.">
        <title>A Catalog of Tens of Thousands of Viruses from Human Metagenomes Reveals Hidden Associations with Chronic Diseases.</title>
        <authorList>
            <person name="Tisza M.J."/>
            <person name="Buck C.B."/>
        </authorList>
    </citation>
    <scope>NUCLEOTIDE SEQUENCE</scope>
    <source>
        <strain evidence="1">Ct6bb17</strain>
    </source>
</reference>
<organism evidence="1">
    <name type="scientific">Siphoviridae sp. ct6bb17</name>
    <dbReference type="NCBI Taxonomy" id="2825345"/>
    <lineage>
        <taxon>Viruses</taxon>
        <taxon>Duplodnaviria</taxon>
        <taxon>Heunggongvirae</taxon>
        <taxon>Uroviricota</taxon>
        <taxon>Caudoviricetes</taxon>
    </lineage>
</organism>